<keyword evidence="2" id="KW-1185">Reference proteome</keyword>
<dbReference type="RefSeq" id="WP_379667288.1">
    <property type="nucleotide sequence ID" value="NZ_JBHULH010000012.1"/>
</dbReference>
<gene>
    <name evidence="1" type="ORF">ACFSRZ_14475</name>
</gene>
<name>A0ABW5LWH9_9FLAO</name>
<proteinExistence type="predicted"/>
<dbReference type="Proteomes" id="UP001597508">
    <property type="component" value="Unassembled WGS sequence"/>
</dbReference>
<evidence type="ECO:0000313" key="2">
    <source>
        <dbReference type="Proteomes" id="UP001597508"/>
    </source>
</evidence>
<sequence length="388" mass="44980">MDVIRIGTKMSLTINHIVLFLVGMFFCVSSFSQEPIDVANLSIKLSFDQTQDYYYSFDTGDEIVFNFQMKKGRHFKYVEIASPTNVISTEFKAKKIANQRIKVLNKGVYRFRFYSSSLTNRVANVNIQRVPSSIGRKSFNTGWRWERVIDTAYIPYVKDSLTGYKITPYQETVKELIEAKEEEVLLFQKSQRVHSFYNRNKSKTYLRVDLPRLENTVLKSERLIAWAYWIGVGNEGKEAYEQNIKSFSNLIANAADAYCQTPLAGLAVGTITDLILPSTGEDVDYSFVNDYQNVQNFLNGSQYYLFDSGKGRAAFGRNDSKKHGTFYICLYNDNLTRGIDVDVKVVAVKETKLYEFRKYNKQRKEPQYVKLNKIRMQITEKKYRVPVE</sequence>
<protein>
    <submittedName>
        <fullName evidence="1">Uncharacterized protein</fullName>
    </submittedName>
</protein>
<accession>A0ABW5LWH9</accession>
<dbReference type="EMBL" id="JBHULH010000012">
    <property type="protein sequence ID" value="MFD2568579.1"/>
    <property type="molecule type" value="Genomic_DNA"/>
</dbReference>
<comment type="caution">
    <text evidence="1">The sequence shown here is derived from an EMBL/GenBank/DDBJ whole genome shotgun (WGS) entry which is preliminary data.</text>
</comment>
<reference evidence="2" key="1">
    <citation type="journal article" date="2019" name="Int. J. Syst. Evol. Microbiol.">
        <title>The Global Catalogue of Microorganisms (GCM) 10K type strain sequencing project: providing services to taxonomists for standard genome sequencing and annotation.</title>
        <authorList>
            <consortium name="The Broad Institute Genomics Platform"/>
            <consortium name="The Broad Institute Genome Sequencing Center for Infectious Disease"/>
            <person name="Wu L."/>
            <person name="Ma J."/>
        </authorList>
    </citation>
    <scope>NUCLEOTIDE SEQUENCE [LARGE SCALE GENOMIC DNA]</scope>
    <source>
        <strain evidence="2">KCTC 52127</strain>
    </source>
</reference>
<evidence type="ECO:0000313" key="1">
    <source>
        <dbReference type="EMBL" id="MFD2568579.1"/>
    </source>
</evidence>
<organism evidence="1 2">
    <name type="scientific">Pseudotenacibaculum haliotis</name>
    <dbReference type="NCBI Taxonomy" id="1862138"/>
    <lineage>
        <taxon>Bacteria</taxon>
        <taxon>Pseudomonadati</taxon>
        <taxon>Bacteroidota</taxon>
        <taxon>Flavobacteriia</taxon>
        <taxon>Flavobacteriales</taxon>
        <taxon>Flavobacteriaceae</taxon>
        <taxon>Pseudotenacibaculum</taxon>
    </lineage>
</organism>